<dbReference type="InterPro" id="IPR027417">
    <property type="entry name" value="P-loop_NTPase"/>
</dbReference>
<dbReference type="OrthoDB" id="6500128at2759"/>
<feature type="transmembrane region" description="Helical" evidence="9">
    <location>
        <begin position="1114"/>
        <end position="1133"/>
    </location>
</feature>
<keyword evidence="13" id="KW-1185">Reference proteome</keyword>
<keyword evidence="5" id="KW-0067">ATP-binding</keyword>
<evidence type="ECO:0000256" key="6">
    <source>
        <dbReference type="ARBA" id="ARBA00022989"/>
    </source>
</evidence>
<dbReference type="GO" id="GO:0140359">
    <property type="term" value="F:ABC-type transporter activity"/>
    <property type="evidence" value="ECO:0007669"/>
    <property type="project" value="InterPro"/>
</dbReference>
<dbReference type="InterPro" id="IPR003439">
    <property type="entry name" value="ABC_transporter-like_ATP-bd"/>
</dbReference>
<dbReference type="PROSITE" id="PS00211">
    <property type="entry name" value="ABC_TRANSPORTER_1"/>
    <property type="match status" value="1"/>
</dbReference>
<dbReference type="GO" id="GO:0016020">
    <property type="term" value="C:membrane"/>
    <property type="evidence" value="ECO:0007669"/>
    <property type="project" value="UniProtKB-SubCell"/>
</dbReference>
<dbReference type="EMBL" id="KN831982">
    <property type="protein sequence ID" value="KIO02467.1"/>
    <property type="molecule type" value="Genomic_DNA"/>
</dbReference>
<evidence type="ECO:0000256" key="8">
    <source>
        <dbReference type="SAM" id="MobiDB-lite"/>
    </source>
</evidence>
<feature type="region of interest" description="Disordered" evidence="8">
    <location>
        <begin position="382"/>
        <end position="449"/>
    </location>
</feature>
<evidence type="ECO:0000256" key="9">
    <source>
        <dbReference type="SAM" id="Phobius"/>
    </source>
</evidence>
<feature type="domain" description="ABC transmembrane type-1" evidence="11">
    <location>
        <begin position="974"/>
        <end position="1163"/>
    </location>
</feature>
<dbReference type="HOGENOM" id="CLU_000604_27_6_1"/>
<evidence type="ECO:0000256" key="3">
    <source>
        <dbReference type="ARBA" id="ARBA00022692"/>
    </source>
</evidence>
<feature type="transmembrane region" description="Helical" evidence="9">
    <location>
        <begin position="1170"/>
        <end position="1191"/>
    </location>
</feature>
<keyword evidence="2" id="KW-0813">Transport</keyword>
<dbReference type="Pfam" id="PF00005">
    <property type="entry name" value="ABC_tran"/>
    <property type="match status" value="2"/>
</dbReference>
<evidence type="ECO:0000313" key="13">
    <source>
        <dbReference type="Proteomes" id="UP000054217"/>
    </source>
</evidence>
<dbReference type="InterPro" id="IPR050173">
    <property type="entry name" value="ABC_transporter_C-like"/>
</dbReference>
<feature type="transmembrane region" description="Helical" evidence="9">
    <location>
        <begin position="109"/>
        <end position="127"/>
    </location>
</feature>
<dbReference type="SMART" id="SM00382">
    <property type="entry name" value="AAA"/>
    <property type="match status" value="2"/>
</dbReference>
<feature type="transmembrane region" description="Helical" evidence="9">
    <location>
        <begin position="172"/>
        <end position="190"/>
    </location>
</feature>
<dbReference type="SUPFAM" id="SSF52540">
    <property type="entry name" value="P-loop containing nucleoside triphosphate hydrolases"/>
    <property type="match status" value="2"/>
</dbReference>
<dbReference type="STRING" id="870435.A0A0C3JYL3"/>
<evidence type="ECO:0000259" key="11">
    <source>
        <dbReference type="PROSITE" id="PS50929"/>
    </source>
</evidence>
<reference evidence="12 13" key="1">
    <citation type="submission" date="2014-04" db="EMBL/GenBank/DDBJ databases">
        <authorList>
            <consortium name="DOE Joint Genome Institute"/>
            <person name="Kuo A."/>
            <person name="Kohler A."/>
            <person name="Costa M.D."/>
            <person name="Nagy L.G."/>
            <person name="Floudas D."/>
            <person name="Copeland A."/>
            <person name="Barry K.W."/>
            <person name="Cichocki N."/>
            <person name="Veneault-Fourrey C."/>
            <person name="LaButti K."/>
            <person name="Lindquist E.A."/>
            <person name="Lipzen A."/>
            <person name="Lundell T."/>
            <person name="Morin E."/>
            <person name="Murat C."/>
            <person name="Sun H."/>
            <person name="Tunlid A."/>
            <person name="Henrissat B."/>
            <person name="Grigoriev I.V."/>
            <person name="Hibbett D.S."/>
            <person name="Martin F."/>
            <person name="Nordberg H.P."/>
            <person name="Cantor M.N."/>
            <person name="Hua S.X."/>
        </authorList>
    </citation>
    <scope>NUCLEOTIDE SEQUENCE [LARGE SCALE GENOMIC DNA]</scope>
    <source>
        <strain evidence="12 13">Marx 270</strain>
    </source>
</reference>
<feature type="transmembrane region" description="Helical" evidence="9">
    <location>
        <begin position="39"/>
        <end position="57"/>
    </location>
</feature>
<feature type="compositionally biased region" description="Basic and acidic residues" evidence="8">
    <location>
        <begin position="409"/>
        <end position="419"/>
    </location>
</feature>
<feature type="compositionally biased region" description="Basic and acidic residues" evidence="8">
    <location>
        <begin position="436"/>
        <end position="445"/>
    </location>
</feature>
<dbReference type="Pfam" id="PF00664">
    <property type="entry name" value="ABC_membrane"/>
    <property type="match status" value="2"/>
</dbReference>
<dbReference type="PANTHER" id="PTHR24223:SF356">
    <property type="entry name" value="ATP-BINDING CASSETTE TRANSPORTER ABC4"/>
    <property type="match status" value="1"/>
</dbReference>
<proteinExistence type="predicted"/>
<dbReference type="SUPFAM" id="SSF90123">
    <property type="entry name" value="ABC transporter transmembrane region"/>
    <property type="match status" value="2"/>
</dbReference>
<feature type="transmembrane region" description="Helical" evidence="9">
    <location>
        <begin position="476"/>
        <end position="494"/>
    </location>
</feature>
<keyword evidence="3 9" id="KW-0812">Transmembrane</keyword>
<feature type="transmembrane region" description="Helical" evidence="9">
    <location>
        <begin position="500"/>
        <end position="520"/>
    </location>
</feature>
<dbReference type="GO" id="GO:0016887">
    <property type="term" value="F:ATP hydrolysis activity"/>
    <property type="evidence" value="ECO:0007669"/>
    <property type="project" value="InterPro"/>
</dbReference>
<reference evidence="13" key="2">
    <citation type="submission" date="2015-01" db="EMBL/GenBank/DDBJ databases">
        <title>Evolutionary Origins and Diversification of the Mycorrhizal Mutualists.</title>
        <authorList>
            <consortium name="DOE Joint Genome Institute"/>
            <consortium name="Mycorrhizal Genomics Consortium"/>
            <person name="Kohler A."/>
            <person name="Kuo A."/>
            <person name="Nagy L.G."/>
            <person name="Floudas D."/>
            <person name="Copeland A."/>
            <person name="Barry K.W."/>
            <person name="Cichocki N."/>
            <person name="Veneault-Fourrey C."/>
            <person name="LaButti K."/>
            <person name="Lindquist E.A."/>
            <person name="Lipzen A."/>
            <person name="Lundell T."/>
            <person name="Morin E."/>
            <person name="Murat C."/>
            <person name="Riley R."/>
            <person name="Ohm R."/>
            <person name="Sun H."/>
            <person name="Tunlid A."/>
            <person name="Henrissat B."/>
            <person name="Grigoriev I.V."/>
            <person name="Hibbett D.S."/>
            <person name="Martin F."/>
        </authorList>
    </citation>
    <scope>NUCLEOTIDE SEQUENCE [LARGE SCALE GENOMIC DNA]</scope>
    <source>
        <strain evidence="13">Marx 270</strain>
    </source>
</reference>
<evidence type="ECO:0000259" key="10">
    <source>
        <dbReference type="PROSITE" id="PS50893"/>
    </source>
</evidence>
<comment type="subcellular location">
    <subcellularLocation>
        <location evidence="1">Membrane</location>
    </subcellularLocation>
</comment>
<organism evidence="12 13">
    <name type="scientific">Pisolithus tinctorius Marx 270</name>
    <dbReference type="NCBI Taxonomy" id="870435"/>
    <lineage>
        <taxon>Eukaryota</taxon>
        <taxon>Fungi</taxon>
        <taxon>Dikarya</taxon>
        <taxon>Basidiomycota</taxon>
        <taxon>Agaricomycotina</taxon>
        <taxon>Agaricomycetes</taxon>
        <taxon>Agaricomycetidae</taxon>
        <taxon>Boletales</taxon>
        <taxon>Sclerodermatineae</taxon>
        <taxon>Pisolithaceae</taxon>
        <taxon>Pisolithus</taxon>
    </lineage>
</organism>
<dbReference type="CDD" id="cd03244">
    <property type="entry name" value="ABCC_MRP_domain2"/>
    <property type="match status" value="1"/>
</dbReference>
<protein>
    <recommendedName>
        <fullName evidence="14">ABC transporter</fullName>
    </recommendedName>
</protein>
<dbReference type="PANTHER" id="PTHR24223">
    <property type="entry name" value="ATP-BINDING CASSETTE SUB-FAMILY C"/>
    <property type="match status" value="1"/>
</dbReference>
<dbReference type="InterPro" id="IPR011527">
    <property type="entry name" value="ABC1_TM_dom"/>
</dbReference>
<dbReference type="InterPro" id="IPR036640">
    <property type="entry name" value="ABC1_TM_sf"/>
</dbReference>
<dbReference type="PROSITE" id="PS50929">
    <property type="entry name" value="ABC_TM1F"/>
    <property type="match status" value="2"/>
</dbReference>
<dbReference type="GO" id="GO:0005524">
    <property type="term" value="F:ATP binding"/>
    <property type="evidence" value="ECO:0007669"/>
    <property type="project" value="UniProtKB-KW"/>
</dbReference>
<accession>A0A0C3JYL3</accession>
<feature type="transmembrane region" description="Helical" evidence="9">
    <location>
        <begin position="1013"/>
        <end position="1037"/>
    </location>
</feature>
<feature type="transmembrane region" description="Helical" evidence="9">
    <location>
        <begin position="142"/>
        <end position="160"/>
    </location>
</feature>
<dbReference type="PROSITE" id="PS50893">
    <property type="entry name" value="ABC_TRANSPORTER_2"/>
    <property type="match status" value="2"/>
</dbReference>
<evidence type="ECO:0000256" key="2">
    <source>
        <dbReference type="ARBA" id="ARBA00022448"/>
    </source>
</evidence>
<gene>
    <name evidence="12" type="ORF">M404DRAFT_9898</name>
</gene>
<keyword evidence="4" id="KW-0547">Nucleotide-binding</keyword>
<name>A0A0C3JYL3_PISTI</name>
<keyword evidence="7 9" id="KW-0472">Membrane</keyword>
<evidence type="ECO:0000256" key="1">
    <source>
        <dbReference type="ARBA" id="ARBA00004370"/>
    </source>
</evidence>
<dbReference type="InParanoid" id="A0A0C3JYL3"/>
<evidence type="ECO:0000256" key="5">
    <source>
        <dbReference type="ARBA" id="ARBA00022840"/>
    </source>
</evidence>
<feature type="domain" description="ABC transporter" evidence="10">
    <location>
        <begin position="681"/>
        <end position="920"/>
    </location>
</feature>
<evidence type="ECO:0008006" key="14">
    <source>
        <dbReference type="Google" id="ProtNLM"/>
    </source>
</evidence>
<dbReference type="Gene3D" id="3.40.50.300">
    <property type="entry name" value="P-loop containing nucleotide triphosphate hydrolases"/>
    <property type="match status" value="2"/>
</dbReference>
<dbReference type="Gene3D" id="1.20.1560.10">
    <property type="entry name" value="ABC transporter type 1, transmembrane domain"/>
    <property type="match status" value="2"/>
</dbReference>
<evidence type="ECO:0000313" key="12">
    <source>
        <dbReference type="EMBL" id="KIO02467.1"/>
    </source>
</evidence>
<dbReference type="CDD" id="cd18604">
    <property type="entry name" value="ABC_6TM_VMR1_D2_like"/>
    <property type="match status" value="1"/>
</dbReference>
<feature type="transmembrane region" description="Helical" evidence="9">
    <location>
        <begin position="971"/>
        <end position="993"/>
    </location>
</feature>
<sequence length="1495" mass="164589">MSWSAQLSGPGHWQVVLPNKPFAALNISADVALGDSLTIPFYLAIASVALLALSVVASTSPAQALRKYIARIVYPKQPGYVDRGPDFSECPEQPLIISLGGPIIYGFKFARFLGCLAFLGLCIASLLKSSEQSSPALKALDQPQLAVCATAAYASVLGLISVTTKLSQSRAASAHLVVVLLALFSVYAHRDLYPLLTFTEEPRDLQEGRLLWAKLVILTMTSIILPVMCPTQYIPVDPKYPSEFPHPEQTTSWLSFSLYTWLDPIIVKAQRVTHLARDQLPPLADYDYACNLRKQSFPVISTLAAPVGINKLLEYLETGGVGATIRPWVWIVAIFAGQFFGSIIFQWYLFLTTRLIVRAECIITQLVFEHALRIRMKAEVPDTDKGSADSTVTTPDSASLSESATAVESSREGSPDEGRSTTTDVATPVTNGKLQSEGKRGDTSGEKSALSTENFVGKISNLITTDLGNITDGRDFLLVFPYVPLQLVLCTWFLYRILDWSAFVGLAVMILLFPLPGMVAKKIQSVQRTKMEKTDARVQTVTETMSALRMIKLFGWEKKMNERICEKREVELVWTWKYRLLDLANNTLKATQFRYSFVHHDGLLYNIPSRVFSSMTVFDIMRGQLAVIFWMLPPIIQAKVSLGRINDFLNNTELLDEYASHGEDQPHKFPAEISDENSEVIGFRDAIFTWSNESNGTLTQSKRKFKLRTGREVHFKRGCMNIVVGPTGSGKTSLLMALLGEMHFVPSSPNSWYNLPRKGGVAYAPQESWVQNETIRVKVPPPPPALVYLTCAEVIYQCALERDLELFEAGDRTEVGEKGLTLSGGQKARVTLARAIYSNAEILLLDDVLAALDVHTSKWIVEKCFAGDLTHNVAMVSPVAQYVVSLASNGRIASQGTLSEAIATDDKLAAEVAKEQKGLEIEEEVIVSAEQAPPKKGEGKLVLEEEILEGRVSWSALKLYFAGLGGGHTMLFWFAFLFLMSATEVVGVVQTWFLGYWASQYEYRLPSEVDVKFYLSVYGALLLLGCCLYIPGFILYYRGTLRASRAIHKKLVEAILGTTLRWLDTTPTSRVITRCTQDIRAIDGPFAQELSWVVELTISLLFKLGAVVLFTPLFLLPGVLVGVVGTWVGRIYMKAQLSVKREMSNAKAPVLGHFGAAIAGLKTNFSTRWVCIRIDFIGGLFTSALAAYLVYGRTSEAGNVGFSLNMAVGFSSMILFWVRILNNAEVDGNSVERINSYINIEQEPKPIEGGQPPAHWPTGGDLAVEMLSARYSGDGPKVLHDLSFHVKSGERVGIGNVYYDGIPTSGINLDALRSNITIIPQIPELLSGTLRQNLDPFDQHDDATLNNALRSAGLFAIQDDLDDGRLTLDSAIAGGGSNLSVGQRQIVALARAMVRGSKLLILDEATSAIDYKTDTAIQTSLRHEMRNVTQLIIAHRLQTIMDADKIMVLDAGRIVEFGSPKELLQNEQGSFRALVDQSGDEDVLHAMADGEETTP</sequence>
<feature type="transmembrane region" description="Helical" evidence="9">
    <location>
        <begin position="328"/>
        <end position="349"/>
    </location>
</feature>
<dbReference type="Proteomes" id="UP000054217">
    <property type="component" value="Unassembled WGS sequence"/>
</dbReference>
<dbReference type="CDD" id="cd18596">
    <property type="entry name" value="ABC_6TM_VMR1_D1_like"/>
    <property type="match status" value="1"/>
</dbReference>
<dbReference type="InterPro" id="IPR003593">
    <property type="entry name" value="AAA+_ATPase"/>
</dbReference>
<feature type="domain" description="ABC transporter" evidence="10">
    <location>
        <begin position="1264"/>
        <end position="1476"/>
    </location>
</feature>
<dbReference type="InterPro" id="IPR017871">
    <property type="entry name" value="ABC_transporter-like_CS"/>
</dbReference>
<feature type="compositionally biased region" description="Polar residues" evidence="8">
    <location>
        <begin position="420"/>
        <end position="434"/>
    </location>
</feature>
<keyword evidence="6 9" id="KW-1133">Transmembrane helix</keyword>
<dbReference type="FunCoup" id="A0A0C3JYL3">
    <property type="interactions" value="39"/>
</dbReference>
<feature type="compositionally biased region" description="Polar residues" evidence="8">
    <location>
        <begin position="388"/>
        <end position="408"/>
    </location>
</feature>
<feature type="domain" description="ABC transmembrane type-1" evidence="11">
    <location>
        <begin position="299"/>
        <end position="578"/>
    </location>
</feature>
<evidence type="ECO:0000256" key="7">
    <source>
        <dbReference type="ARBA" id="ARBA00023136"/>
    </source>
</evidence>
<feature type="transmembrane region" description="Helical" evidence="9">
    <location>
        <begin position="1197"/>
        <end position="1218"/>
    </location>
</feature>
<evidence type="ECO:0000256" key="4">
    <source>
        <dbReference type="ARBA" id="ARBA00022741"/>
    </source>
</evidence>